<dbReference type="EMBL" id="QKZV01000002">
    <property type="protein sequence ID" value="PZX64502.1"/>
    <property type="molecule type" value="Genomic_DNA"/>
</dbReference>
<dbReference type="OrthoDB" id="679501at2"/>
<dbReference type="InterPro" id="IPR019850">
    <property type="entry name" value="GldD-like"/>
</dbReference>
<name>A0A2W7TMU0_9BACT</name>
<accession>A0A2W7TMU0</accession>
<dbReference type="NCBIfam" id="TIGR03512">
    <property type="entry name" value="GldD_lipo"/>
    <property type="match status" value="1"/>
</dbReference>
<organism evidence="1 2">
    <name type="scientific">Hydrotalea sandarakina</name>
    <dbReference type="NCBI Taxonomy" id="1004304"/>
    <lineage>
        <taxon>Bacteria</taxon>
        <taxon>Pseudomonadati</taxon>
        <taxon>Bacteroidota</taxon>
        <taxon>Chitinophagia</taxon>
        <taxon>Chitinophagales</taxon>
        <taxon>Chitinophagaceae</taxon>
        <taxon>Hydrotalea</taxon>
    </lineage>
</organism>
<dbReference type="RefSeq" id="WP_111293674.1">
    <property type="nucleotide sequence ID" value="NZ_QKZV01000002.1"/>
</dbReference>
<sequence>MLSKKLHSFILFIIICTIAVSHFSCNSPFVPKPRGYFKIHFPKHQYQLFNQPGYPYTFEYPVYAKVVKDSTFFGEKTENPWWINIDFPQFNGRIYVSYKTIGPNNFQKLVNDAFTLTNKHSEKAYSIDDSLMVTPNGVHGMFFKVGGNVATANQFFLTDSTHHFLRGALYFDATPNQDSLAPVNRFLVEDMKHLINTFKWK</sequence>
<keyword evidence="2" id="KW-1185">Reference proteome</keyword>
<gene>
    <name evidence="1" type="ORF">LX80_00698</name>
</gene>
<dbReference type="Pfam" id="PF25593">
    <property type="entry name" value="GldD_lipo"/>
    <property type="match status" value="1"/>
</dbReference>
<reference evidence="1 2" key="1">
    <citation type="submission" date="2018-06" db="EMBL/GenBank/DDBJ databases">
        <title>Genomic Encyclopedia of Archaeal and Bacterial Type Strains, Phase II (KMG-II): from individual species to whole genera.</title>
        <authorList>
            <person name="Goeker M."/>
        </authorList>
    </citation>
    <scope>NUCLEOTIDE SEQUENCE [LARGE SCALE GENOMIC DNA]</scope>
    <source>
        <strain evidence="1 2">DSM 23241</strain>
    </source>
</reference>
<keyword evidence="1" id="KW-0449">Lipoprotein</keyword>
<proteinExistence type="predicted"/>
<evidence type="ECO:0000313" key="2">
    <source>
        <dbReference type="Proteomes" id="UP000249720"/>
    </source>
</evidence>
<protein>
    <submittedName>
        <fullName evidence="1">Gliding motility-associated lipoprotein GldD</fullName>
    </submittedName>
</protein>
<comment type="caution">
    <text evidence="1">The sequence shown here is derived from an EMBL/GenBank/DDBJ whole genome shotgun (WGS) entry which is preliminary data.</text>
</comment>
<dbReference type="AlphaFoldDB" id="A0A2W7TMU0"/>
<dbReference type="Proteomes" id="UP000249720">
    <property type="component" value="Unassembled WGS sequence"/>
</dbReference>
<evidence type="ECO:0000313" key="1">
    <source>
        <dbReference type="EMBL" id="PZX64502.1"/>
    </source>
</evidence>